<dbReference type="Proteomes" id="UP001189915">
    <property type="component" value="Unassembled WGS sequence"/>
</dbReference>
<evidence type="ECO:0000313" key="2">
    <source>
        <dbReference type="Proteomes" id="UP001189915"/>
    </source>
</evidence>
<dbReference type="AlphaFoldDB" id="A0AAD2B559"/>
<dbReference type="EMBL" id="CATWAF010000004">
    <property type="protein sequence ID" value="CAJ0699264.1"/>
    <property type="molecule type" value="Genomic_DNA"/>
</dbReference>
<evidence type="ECO:0000313" key="1">
    <source>
        <dbReference type="EMBL" id="CAJ0699264.1"/>
    </source>
</evidence>
<reference evidence="1 2" key="1">
    <citation type="submission" date="2023-07" db="EMBL/GenBank/DDBJ databases">
        <authorList>
            <person name="Peeters C."/>
        </authorList>
    </citation>
    <scope>NUCLEOTIDE SEQUENCE [LARGE SCALE GENOMIC DNA]</scope>
    <source>
        <strain evidence="1 2">LMG 18091</strain>
    </source>
</reference>
<name>A0AAD2B559_9RALS</name>
<organism evidence="1 2">
    <name type="scientific">Ralstonia wenshanensis</name>
    <dbReference type="NCBI Taxonomy" id="2842456"/>
    <lineage>
        <taxon>Bacteria</taxon>
        <taxon>Pseudomonadati</taxon>
        <taxon>Pseudomonadota</taxon>
        <taxon>Betaproteobacteria</taxon>
        <taxon>Burkholderiales</taxon>
        <taxon>Burkholderiaceae</taxon>
        <taxon>Ralstonia</taxon>
    </lineage>
</organism>
<gene>
    <name evidence="1" type="ORF">LMG18091_02890</name>
</gene>
<comment type="caution">
    <text evidence="1">The sequence shown here is derived from an EMBL/GenBank/DDBJ whole genome shotgun (WGS) entry which is preliminary data.</text>
</comment>
<accession>A0AAD2B559</accession>
<proteinExistence type="predicted"/>
<sequence>MATNIRSRIERLEGRRPLVQAVDFIVISPLGDDSGNGPHLVCKMGDPGPFHLVPAHLRLDDPRGLSFIYSESCGEEKAASFDLYADQRKAPDVVLERGQHSL</sequence>
<dbReference type="RefSeq" id="WP_316870331.1">
    <property type="nucleotide sequence ID" value="NZ_CATWAF010000004.1"/>
</dbReference>
<keyword evidence="2" id="KW-1185">Reference proteome</keyword>
<protein>
    <submittedName>
        <fullName evidence="1">Uncharacterized protein</fullName>
    </submittedName>
</protein>